<dbReference type="EMBL" id="JAAGMA010000566">
    <property type="protein sequence ID" value="NEB11275.1"/>
    <property type="molecule type" value="Genomic_DNA"/>
</dbReference>
<accession>A0A7K3PQM9</accession>
<keyword evidence="6" id="KW-0223">Dioxygenase</keyword>
<comment type="similarity">
    <text evidence="1 6">Belongs to the carotenoid oxygenase family.</text>
</comment>
<feature type="binding site" evidence="5">
    <location>
        <position position="152"/>
    </location>
    <ligand>
        <name>Fe cation</name>
        <dbReference type="ChEBI" id="CHEBI:24875"/>
        <note>catalytic</note>
    </ligand>
</feature>
<feature type="binding site" evidence="5">
    <location>
        <position position="437"/>
    </location>
    <ligand>
        <name>Fe cation</name>
        <dbReference type="ChEBI" id="CHEBI:24875"/>
        <note>catalytic</note>
    </ligand>
</feature>
<gene>
    <name evidence="7" type="ORF">G3I32_20950</name>
</gene>
<protein>
    <recommendedName>
        <fullName evidence="6">Dioxygenase</fullName>
        <ecNumber evidence="6">1.13.11.-</ecNumber>
    </recommendedName>
</protein>
<evidence type="ECO:0000256" key="1">
    <source>
        <dbReference type="ARBA" id="ARBA00006787"/>
    </source>
</evidence>
<sequence length="445" mass="49544">MKNRFLEGRIGPVAEEITARDLPVTGRIPPELNGRYLRNGPNPLGIEDPQAYHWFTGDGMVHGVRLRDGRAEWYRNRWVRSRSVAERLGEPWPSGPVFADRDAAANTHVIGHAGRTLALVEAGIRPYEMSYELDTLGPFDFDGGLPGGYTAHTKRDAVTGELHAVAYYAGWDYVQYIVIDAEGTVTRTVNVPVEDGPMMHDFALTQKYAVIYDLPITYNAGLAKTGARLPYAWNNDHQARVGLLPRHGDSGEVRWFDLEPCWVFHTLNAYDEGDTVVVDLTRFPRMLQKGGLDGNSAPVLDRWTIDLNSGKVLQETLDDHNQEFPRVDERVVSLKHRYGYTVASDSVFDTGSGEVMLKRDYARGTTERRLFPVDSAVAEAVFAPAAPGSPEDHGYVMAYVFDPERDATDLLILSAQDFTGEPVARVHLPARVPPGFHGSWVPDLD</sequence>
<feature type="binding site" evidence="5">
    <location>
        <position position="200"/>
    </location>
    <ligand>
        <name>Fe cation</name>
        <dbReference type="ChEBI" id="CHEBI:24875"/>
        <note>catalytic</note>
    </ligand>
</feature>
<dbReference type="GO" id="GO:0046872">
    <property type="term" value="F:metal ion binding"/>
    <property type="evidence" value="ECO:0007669"/>
    <property type="project" value="UniProtKB-KW"/>
</dbReference>
<keyword evidence="3 6" id="KW-0560">Oxidoreductase</keyword>
<dbReference type="GO" id="GO:0010436">
    <property type="term" value="F:carotenoid dioxygenase activity"/>
    <property type="evidence" value="ECO:0007669"/>
    <property type="project" value="TreeGrafter"/>
</dbReference>
<reference evidence="7 8" key="1">
    <citation type="submission" date="2020-01" db="EMBL/GenBank/DDBJ databases">
        <title>Insect and environment-associated Actinomycetes.</title>
        <authorList>
            <person name="Currrie C."/>
            <person name="Chevrette M."/>
            <person name="Carlson C."/>
            <person name="Stubbendieck R."/>
            <person name="Wendt-Pienkowski E."/>
        </authorList>
    </citation>
    <scope>NUCLEOTIDE SEQUENCE [LARGE SCALE GENOMIC DNA]</scope>
    <source>
        <strain evidence="7 8">SID14163</strain>
    </source>
</reference>
<keyword evidence="4 5" id="KW-0408">Iron</keyword>
<evidence type="ECO:0000256" key="3">
    <source>
        <dbReference type="ARBA" id="ARBA00023002"/>
    </source>
</evidence>
<evidence type="ECO:0000313" key="8">
    <source>
        <dbReference type="Proteomes" id="UP000470446"/>
    </source>
</evidence>
<dbReference type="AlphaFoldDB" id="A0A7K3PQM9"/>
<dbReference type="GO" id="GO:0016121">
    <property type="term" value="P:carotene catabolic process"/>
    <property type="evidence" value="ECO:0007669"/>
    <property type="project" value="TreeGrafter"/>
</dbReference>
<evidence type="ECO:0000256" key="6">
    <source>
        <dbReference type="RuleBase" id="RU364048"/>
    </source>
</evidence>
<dbReference type="PANTHER" id="PTHR10543">
    <property type="entry name" value="BETA-CAROTENE DIOXYGENASE"/>
    <property type="match status" value="1"/>
</dbReference>
<dbReference type="PANTHER" id="PTHR10543:SF89">
    <property type="entry name" value="CAROTENOID 9,10(9',10')-CLEAVAGE DIOXYGENASE 1"/>
    <property type="match status" value="1"/>
</dbReference>
<keyword evidence="2 5" id="KW-0479">Metal-binding</keyword>
<comment type="caution">
    <text evidence="7">The sequence shown here is derived from an EMBL/GenBank/DDBJ whole genome shotgun (WGS) entry which is preliminary data.</text>
</comment>
<evidence type="ECO:0000256" key="4">
    <source>
        <dbReference type="ARBA" id="ARBA00023004"/>
    </source>
</evidence>
<name>A0A7K3PQM9_9ACTN</name>
<comment type="cofactor">
    <cofactor evidence="5 6">
        <name>Fe(2+)</name>
        <dbReference type="ChEBI" id="CHEBI:29033"/>
    </cofactor>
    <text evidence="5 6">Binds 1 Fe(2+) ion per subunit.</text>
</comment>
<evidence type="ECO:0000313" key="7">
    <source>
        <dbReference type="EMBL" id="NEB11275.1"/>
    </source>
</evidence>
<evidence type="ECO:0000256" key="2">
    <source>
        <dbReference type="ARBA" id="ARBA00022723"/>
    </source>
</evidence>
<dbReference type="EC" id="1.13.11.-" evidence="6"/>
<dbReference type="Proteomes" id="UP000470446">
    <property type="component" value="Unassembled WGS sequence"/>
</dbReference>
<dbReference type="InterPro" id="IPR004294">
    <property type="entry name" value="Carotenoid_Oase"/>
</dbReference>
<evidence type="ECO:0000256" key="5">
    <source>
        <dbReference type="PIRSR" id="PIRSR604294-1"/>
    </source>
</evidence>
<proteinExistence type="inferred from homology"/>
<dbReference type="RefSeq" id="WP_164246464.1">
    <property type="nucleotide sequence ID" value="NZ_JAAGMA010000566.1"/>
</dbReference>
<feature type="binding site" evidence="5">
    <location>
        <position position="265"/>
    </location>
    <ligand>
        <name>Fe cation</name>
        <dbReference type="ChEBI" id="CHEBI:24875"/>
        <note>catalytic</note>
    </ligand>
</feature>
<dbReference type="Pfam" id="PF03055">
    <property type="entry name" value="RPE65"/>
    <property type="match status" value="1"/>
</dbReference>
<organism evidence="7 8">
    <name type="scientific">Streptomyces coelicoflavus</name>
    <dbReference type="NCBI Taxonomy" id="285562"/>
    <lineage>
        <taxon>Bacteria</taxon>
        <taxon>Bacillati</taxon>
        <taxon>Actinomycetota</taxon>
        <taxon>Actinomycetes</taxon>
        <taxon>Kitasatosporales</taxon>
        <taxon>Streptomycetaceae</taxon>
        <taxon>Streptomyces</taxon>
    </lineage>
</organism>